<dbReference type="OrthoDB" id="4356969at2759"/>
<organism evidence="1 2">
    <name type="scientific">Penicillium roqueforti (strain FM164)</name>
    <dbReference type="NCBI Taxonomy" id="1365484"/>
    <lineage>
        <taxon>Eukaryota</taxon>
        <taxon>Fungi</taxon>
        <taxon>Dikarya</taxon>
        <taxon>Ascomycota</taxon>
        <taxon>Pezizomycotina</taxon>
        <taxon>Eurotiomycetes</taxon>
        <taxon>Eurotiomycetidae</taxon>
        <taxon>Eurotiales</taxon>
        <taxon>Aspergillaceae</taxon>
        <taxon>Penicillium</taxon>
    </lineage>
</organism>
<dbReference type="Proteomes" id="UP000030686">
    <property type="component" value="Unassembled WGS sequence"/>
</dbReference>
<dbReference type="EMBL" id="HG792015">
    <property type="protein sequence ID" value="CDM27535.1"/>
    <property type="molecule type" value="Genomic_DNA"/>
</dbReference>
<evidence type="ECO:0000313" key="1">
    <source>
        <dbReference type="EMBL" id="CDM27535.1"/>
    </source>
</evidence>
<sequence>MRDSNEFPVGLRRDSFLYVDQDSLQSCDVPRPFVWLLEPDNENIAKPLKVHINHIAPTLFARFTQRDLSPEVNRQPYRNISELKMLHKAARWSKDAPGEKDRIWPPPVRFM</sequence>
<reference evidence="1" key="1">
    <citation type="journal article" date="2014" name="Nat. Commun.">
        <title>Multiple recent horizontal transfers of a large genomic region in cheese making fungi.</title>
        <authorList>
            <person name="Cheeseman K."/>
            <person name="Ropars J."/>
            <person name="Renault P."/>
            <person name="Dupont J."/>
            <person name="Gouzy J."/>
            <person name="Branca A."/>
            <person name="Abraham A.L."/>
            <person name="Ceppi M."/>
            <person name="Conseiller E."/>
            <person name="Debuchy R."/>
            <person name="Malagnac F."/>
            <person name="Goarin A."/>
            <person name="Silar P."/>
            <person name="Lacoste S."/>
            <person name="Sallet E."/>
            <person name="Bensimon A."/>
            <person name="Giraud T."/>
            <person name="Brygoo Y."/>
        </authorList>
    </citation>
    <scope>NUCLEOTIDE SEQUENCE [LARGE SCALE GENOMIC DNA]</scope>
    <source>
        <strain evidence="1">FM164</strain>
    </source>
</reference>
<protein>
    <submittedName>
        <fullName evidence="1">Genomic scaffold, ProqFM164S01</fullName>
    </submittedName>
</protein>
<accession>W6PUH2</accession>
<evidence type="ECO:0000313" key="2">
    <source>
        <dbReference type="Proteomes" id="UP000030686"/>
    </source>
</evidence>
<dbReference type="STRING" id="1365484.W6PUH2"/>
<name>W6PUH2_PENRF</name>
<keyword evidence="2" id="KW-1185">Reference proteome</keyword>
<dbReference type="AlphaFoldDB" id="W6PUH2"/>
<dbReference type="OMA" id="VHINHIA"/>
<gene>
    <name evidence="1" type="ORF">PROQFM164_S01g001346</name>
</gene>
<proteinExistence type="predicted"/>